<dbReference type="Gene3D" id="3.90.226.10">
    <property type="entry name" value="2-enoyl-CoA Hydratase, Chain A, domain 1"/>
    <property type="match status" value="1"/>
</dbReference>
<gene>
    <name evidence="4" type="primary">fadB</name>
    <name evidence="4" type="ORF">OSB_11930</name>
</gene>
<evidence type="ECO:0000256" key="2">
    <source>
        <dbReference type="ARBA" id="ARBA00023239"/>
    </source>
</evidence>
<dbReference type="EC" id="4.2.1.17" evidence="4"/>
<evidence type="ECO:0000256" key="3">
    <source>
        <dbReference type="ARBA" id="ARBA00023268"/>
    </source>
</evidence>
<dbReference type="SUPFAM" id="SSF52096">
    <property type="entry name" value="ClpP/crotonase"/>
    <property type="match status" value="1"/>
</dbReference>
<dbReference type="InterPro" id="IPR008927">
    <property type="entry name" value="6-PGluconate_DH-like_C_sf"/>
</dbReference>
<protein>
    <submittedName>
        <fullName evidence="4">Putative enoyl-CoA hydratase</fullName>
        <ecNumber evidence="4">4.2.1.17</ecNumber>
    </submittedName>
</protein>
<dbReference type="AlphaFoldDB" id="A0A0K0Y477"/>
<keyword evidence="2 4" id="KW-0456">Lyase</keyword>
<dbReference type="GO" id="GO:0004300">
    <property type="term" value="F:enoyl-CoA hydratase activity"/>
    <property type="evidence" value="ECO:0007669"/>
    <property type="project" value="UniProtKB-EC"/>
</dbReference>
<dbReference type="PANTHER" id="PTHR23309">
    <property type="entry name" value="3-HYDROXYACYL-COA DEHYROGENASE"/>
    <property type="match status" value="1"/>
</dbReference>
<dbReference type="STRING" id="1458307.OSB_11930"/>
<evidence type="ECO:0000313" key="5">
    <source>
        <dbReference type="Proteomes" id="UP000067444"/>
    </source>
</evidence>
<reference evidence="4 5" key="1">
    <citation type="journal article" date="2015" name="Genome Announc.">
        <title>Closed Genome Sequence of Octadecabacter temperatus SB1, the First Mesophilic Species of the Genus Octadecabacter.</title>
        <authorList>
            <person name="Voget S."/>
            <person name="Billerbeck S."/>
            <person name="Simon M."/>
            <person name="Daniel R."/>
        </authorList>
    </citation>
    <scope>NUCLEOTIDE SEQUENCE [LARGE SCALE GENOMIC DNA]</scope>
    <source>
        <strain evidence="4 5">SB1</strain>
    </source>
</reference>
<dbReference type="GO" id="GO:0016853">
    <property type="term" value="F:isomerase activity"/>
    <property type="evidence" value="ECO:0007669"/>
    <property type="project" value="UniProtKB-KW"/>
</dbReference>
<dbReference type="Gene3D" id="1.10.1040.50">
    <property type="match status" value="1"/>
</dbReference>
<keyword evidence="5" id="KW-1185">Reference proteome</keyword>
<dbReference type="RefSeq" id="WP_049834113.1">
    <property type="nucleotide sequence ID" value="NZ_CP012160.1"/>
</dbReference>
<sequence>MARLVRFRVIDGIAVVTLDAAPVNALSAPLRAGLWEVFKRIDANPDIKAAVLMAAGRMFSAGADIREFSNPASEPSLSQLCNHIEACSKPVVAAFHGQALGGGAELLLAAHYRLASPDARFGLPEVALGLVPGAGGTQRLPRLIGAERALQLMVSTSSIEAGVAHRVGLVDGIVQGDLGSGAIAFANNLVAREQGPRSTRANRTHFQDVRAHAAAIAHARESLKDNPLNAPERVVDCVEVAALLPFDAGLAFEADAFARCLEHPQSVALRHVFMAERKVDNALLEKDDGVFRPVVPMGKAVANRLRKAFLKAAENLVDNGANEADVDGAMVAYGFRKGPFGGRTKTESNSNVERKLIAALLVEGAACVDEGAVQRPSDIDAIAVHAISFPRRKGGPMRAAQTLGLISLRKDMRVWAQDSDNWAVPDLLDDAIKDAGGFDAILRS</sequence>
<organism evidence="4 5">
    <name type="scientific">Octadecabacter temperatus</name>
    <dbReference type="NCBI Taxonomy" id="1458307"/>
    <lineage>
        <taxon>Bacteria</taxon>
        <taxon>Pseudomonadati</taxon>
        <taxon>Pseudomonadota</taxon>
        <taxon>Alphaproteobacteria</taxon>
        <taxon>Rhodobacterales</taxon>
        <taxon>Roseobacteraceae</taxon>
        <taxon>Octadecabacter</taxon>
    </lineage>
</organism>
<dbReference type="Pfam" id="PF00378">
    <property type="entry name" value="ECH_1"/>
    <property type="match status" value="1"/>
</dbReference>
<name>A0A0K0Y477_9RHOB</name>
<dbReference type="OrthoDB" id="9771883at2"/>
<keyword evidence="1" id="KW-0413">Isomerase</keyword>
<dbReference type="InterPro" id="IPR029045">
    <property type="entry name" value="ClpP/crotonase-like_dom_sf"/>
</dbReference>
<dbReference type="InterPro" id="IPR001753">
    <property type="entry name" value="Enoyl-CoA_hydra/iso"/>
</dbReference>
<proteinExistence type="predicted"/>
<evidence type="ECO:0000256" key="1">
    <source>
        <dbReference type="ARBA" id="ARBA00023235"/>
    </source>
</evidence>
<dbReference type="CDD" id="cd06558">
    <property type="entry name" value="crotonase-like"/>
    <property type="match status" value="1"/>
</dbReference>
<dbReference type="EMBL" id="CP012160">
    <property type="protein sequence ID" value="AKS45749.1"/>
    <property type="molecule type" value="Genomic_DNA"/>
</dbReference>
<dbReference type="Proteomes" id="UP000067444">
    <property type="component" value="Chromosome"/>
</dbReference>
<evidence type="ECO:0000313" key="4">
    <source>
        <dbReference type="EMBL" id="AKS45749.1"/>
    </source>
</evidence>
<accession>A0A0K0Y477</accession>
<dbReference type="SUPFAM" id="SSF48179">
    <property type="entry name" value="6-phosphogluconate dehydrogenase C-terminal domain-like"/>
    <property type="match status" value="1"/>
</dbReference>
<keyword evidence="3" id="KW-0511">Multifunctional enzyme</keyword>
<dbReference type="KEGG" id="otm:OSB_11930"/>